<proteinExistence type="predicted"/>
<evidence type="ECO:0000313" key="1">
    <source>
        <dbReference type="EMBL" id="EFC50210.1"/>
    </source>
</evidence>
<dbReference type="VEuPathDB" id="AmoebaDB:NAEGRDRAFT_62040"/>
<dbReference type="KEGG" id="ngr:NAEGRDRAFT_62040"/>
<organism evidence="2">
    <name type="scientific">Naegleria gruberi</name>
    <name type="common">Amoeba</name>
    <dbReference type="NCBI Taxonomy" id="5762"/>
    <lineage>
        <taxon>Eukaryota</taxon>
        <taxon>Discoba</taxon>
        <taxon>Heterolobosea</taxon>
        <taxon>Tetramitia</taxon>
        <taxon>Eutetramitia</taxon>
        <taxon>Vahlkampfiidae</taxon>
        <taxon>Naegleria</taxon>
    </lineage>
</organism>
<evidence type="ECO:0000313" key="2">
    <source>
        <dbReference type="Proteomes" id="UP000006671"/>
    </source>
</evidence>
<dbReference type="GeneID" id="8858895"/>
<sequence length="421" mass="48768">MSSTNTNKENVVFTVIQPTDKFFITSARSDVQASSAYLSLLLVRLRTKSSSAESGDCTKYTVPDRALLKSVWENLLIVFQSHIKNGKKIFTLEDNDIKDILDYLEDIIWIYLQPKMRENLYFGFNMNVSKSPYFNYRSSDRNIIIENVKGEFQTDFSISRHIMPNLDFEMAASILRYYATLFFNESIEYIDQASDAKNNNLNIRLYVQKYETEKSVLESINEYVFGLMDSTEEEDLKISEELTNNINNVSKIISCLYHMLNQKHSRVSKHEFRLLFDENVKPIFKLMILENFFTLFKCEFDLCSALTEIFTKFVKVKGNTLNDVLESLLSIIHSKKSLNHRDSSGMTLACLVQVLKISHSPHIHQKGFSNKYYLTPSQYEDCENYSKEVFEGDSSLLLDECMSLLSEHYVRACIDDGESSQ</sequence>
<dbReference type="InParanoid" id="D2UZS1"/>
<accession>D2UZS1</accession>
<dbReference type="AlphaFoldDB" id="D2UZS1"/>
<reference evidence="1 2" key="1">
    <citation type="journal article" date="2010" name="Cell">
        <title>The genome of Naegleria gruberi illuminates early eukaryotic versatility.</title>
        <authorList>
            <person name="Fritz-Laylin L.K."/>
            <person name="Prochnik S.E."/>
            <person name="Ginger M.L."/>
            <person name="Dacks J.B."/>
            <person name="Carpenter M.L."/>
            <person name="Field M.C."/>
            <person name="Kuo A."/>
            <person name="Paredez A."/>
            <person name="Chapman J."/>
            <person name="Pham J."/>
            <person name="Shu S."/>
            <person name="Neupane R."/>
            <person name="Cipriano M."/>
            <person name="Mancuso J."/>
            <person name="Tu H."/>
            <person name="Salamov A."/>
            <person name="Lindquist E."/>
            <person name="Shapiro H."/>
            <person name="Lucas S."/>
            <person name="Grigoriev I.V."/>
            <person name="Cande W.Z."/>
            <person name="Fulton C."/>
            <person name="Rokhsar D.S."/>
            <person name="Dawson S.C."/>
        </authorList>
    </citation>
    <scope>NUCLEOTIDE SEQUENCE [LARGE SCALE GENOMIC DNA]</scope>
    <source>
        <strain evidence="1 2">NEG-M</strain>
    </source>
</reference>
<protein>
    <submittedName>
        <fullName evidence="1">Predicted protein</fullName>
    </submittedName>
</protein>
<keyword evidence="2" id="KW-1185">Reference proteome</keyword>
<dbReference type="OMA" id="MHIMSAR"/>
<dbReference type="OrthoDB" id="10335337at2759"/>
<gene>
    <name evidence="1" type="ORF">NAEGRDRAFT_62040</name>
</gene>
<dbReference type="EMBL" id="GG738846">
    <property type="protein sequence ID" value="EFC50210.1"/>
    <property type="molecule type" value="Genomic_DNA"/>
</dbReference>
<dbReference type="Proteomes" id="UP000006671">
    <property type="component" value="Unassembled WGS sequence"/>
</dbReference>
<dbReference type="RefSeq" id="XP_002682954.1">
    <property type="nucleotide sequence ID" value="XM_002682908.1"/>
</dbReference>
<name>D2UZS1_NAEGR</name>